<sequence>MIYLQIHGLLSWIPLKKQINNTKWSIILENIAINRNSIRFSHTHLAHVNNGVKKVNSMDSSSSLVNYQRNIEEIRCMETNSLTKAMMQSSKSGYNKKKVWEKYISRSLELRDKFSIKNMAIVMMSAAKSQVKERKFYEQMSERIATKGENYISSYKIDPKKFFIECYRTEFTAFNIYTMLSACLIAGHKDERLFKILYKVSEIKLLYFNLYLDKILEALSDESTSYIVRESGRDDRFTFDDVAGILHVYAASNVVIPAMVRKYSELFSKMYRISNNSEERRVVEMGEVTPKAFAITINSLVKLGDRSEELYKIGTEYLLKRLEELSLKDMIMIFSSIVKLGRSKEIKEELETLVSLGSRIIDRSLGVKIDTESLINLSSIFITISKWKELGSDDVERLKSRFTRVFTEASCHLVAEEVIENKMLIQLINNSALLGATAASMALISSDDLKKVGLTESISDVSQYLTSLAMIYANTSSTGLKELINEQVVMAVRQYGKRINYVLYPDTMELAKTRARPSSLYSILKMEAKGLLDVKANEINEDWKRLTKEIERITPEIIGTLASMMSAIGKLKPCKEFIKFTSLSKDYIVKYIKYHSEEDKDKTLRIETISAIINGLSRYRMKDEELMKYFSRKIKSEVDGKMEMGNYEEISHLSLFSIINSYAKLGLPKNELSLMNGNKRRERRNRDDEHKQMFKSMSKLLSVCNYDKINLQMVVNSMYSLGLVGYDKFGRMTLIRLLNKFIKTFPNKRLVTSKDELGYQKEGTCISECVKELDEEGEDDIRGTNELYSQAKIATMMLKLAVKSNCFKSRSFEKYLRRMEKIVLNRNNKNKNYDGSNKQVCGFNEVKESNKKSKNKSLTNKMSGK</sequence>
<organism evidence="2 3">
    <name type="scientific">Theileria orientalis</name>
    <dbReference type="NCBI Taxonomy" id="68886"/>
    <lineage>
        <taxon>Eukaryota</taxon>
        <taxon>Sar</taxon>
        <taxon>Alveolata</taxon>
        <taxon>Apicomplexa</taxon>
        <taxon>Aconoidasida</taxon>
        <taxon>Piroplasmida</taxon>
        <taxon>Theileriidae</taxon>
        <taxon>Theileria</taxon>
    </lineage>
</organism>
<evidence type="ECO:0000313" key="2">
    <source>
        <dbReference type="EMBL" id="UKJ87605.2"/>
    </source>
</evidence>
<feature type="region of interest" description="Disordered" evidence="1">
    <location>
        <begin position="845"/>
        <end position="865"/>
    </location>
</feature>
<dbReference type="OrthoDB" id="360997at2759"/>
<reference evidence="2" key="1">
    <citation type="submission" date="2022-07" db="EMBL/GenBank/DDBJ databases">
        <title>Evaluation of T. orientalis genome assembly methods using nanopore sequencing and analysis of variation between genomes.</title>
        <authorList>
            <person name="Yam J."/>
            <person name="Micallef M.L."/>
            <person name="Liu M."/>
            <person name="Djordjevic S.P."/>
            <person name="Bogema D.R."/>
            <person name="Jenkins C."/>
        </authorList>
    </citation>
    <scope>NUCLEOTIDE SEQUENCE</scope>
    <source>
        <strain evidence="2">Fish Creek</strain>
    </source>
</reference>
<evidence type="ECO:0000313" key="3">
    <source>
        <dbReference type="Proteomes" id="UP000244803"/>
    </source>
</evidence>
<accession>A0A976M3F0</accession>
<gene>
    <name evidence="2" type="ORF">MACJ_000040</name>
</gene>
<evidence type="ECO:0000256" key="1">
    <source>
        <dbReference type="SAM" id="MobiDB-lite"/>
    </source>
</evidence>
<dbReference type="Proteomes" id="UP000244803">
    <property type="component" value="Chromosome 1"/>
</dbReference>
<dbReference type="EMBL" id="CP056065">
    <property type="protein sequence ID" value="UKJ87605.2"/>
    <property type="molecule type" value="Genomic_DNA"/>
</dbReference>
<protein>
    <submittedName>
        <fullName evidence="2">Uncharacterized protein</fullName>
    </submittedName>
</protein>
<dbReference type="AlphaFoldDB" id="A0A976M3F0"/>
<feature type="compositionally biased region" description="Low complexity" evidence="1">
    <location>
        <begin position="856"/>
        <end position="865"/>
    </location>
</feature>
<name>A0A976M3F0_THEOR</name>
<proteinExistence type="predicted"/>